<evidence type="ECO:0000313" key="1">
    <source>
        <dbReference type="EMBL" id="MBP1995612.1"/>
    </source>
</evidence>
<name>A0ABS4J716_9BACL</name>
<evidence type="ECO:0000313" key="2">
    <source>
        <dbReference type="Proteomes" id="UP001519287"/>
    </source>
</evidence>
<dbReference type="EMBL" id="JAGGLB010000036">
    <property type="protein sequence ID" value="MBP1995612.1"/>
    <property type="molecule type" value="Genomic_DNA"/>
</dbReference>
<gene>
    <name evidence="1" type="ORF">J2Z66_007254</name>
</gene>
<protein>
    <submittedName>
        <fullName evidence="1">Deacetylase</fullName>
    </submittedName>
</protein>
<accession>A0ABS4J716</accession>
<dbReference type="Gene3D" id="3.20.20.370">
    <property type="entry name" value="Glycoside hydrolase/deacetylase"/>
    <property type="match status" value="1"/>
</dbReference>
<comment type="caution">
    <text evidence="1">The sequence shown here is derived from an EMBL/GenBank/DDBJ whole genome shotgun (WGS) entry which is preliminary data.</text>
</comment>
<dbReference type="InterPro" id="IPR011330">
    <property type="entry name" value="Glyco_hydro/deAcase_b/a-brl"/>
</dbReference>
<dbReference type="SUPFAM" id="SSF88713">
    <property type="entry name" value="Glycoside hydrolase/deacetylase"/>
    <property type="match status" value="1"/>
</dbReference>
<keyword evidence="2" id="KW-1185">Reference proteome</keyword>
<organism evidence="1 2">
    <name type="scientific">Paenibacillus eucommiae</name>
    <dbReference type="NCBI Taxonomy" id="1355755"/>
    <lineage>
        <taxon>Bacteria</taxon>
        <taxon>Bacillati</taxon>
        <taxon>Bacillota</taxon>
        <taxon>Bacilli</taxon>
        <taxon>Bacillales</taxon>
        <taxon>Paenibacillaceae</taxon>
        <taxon>Paenibacillus</taxon>
    </lineage>
</organism>
<proteinExistence type="predicted"/>
<sequence length="460" mass="52480">MANLKVLLWFDVEDYITPESQEALLNLLKMLNQRKVTGIFKIVGEKARRLHEDNRSDILAELVHHEVGYHTDLHSQHPVMTEYLEHYDFSAGAEEFAAKERAGLEDLQRITGMPVKCFGQPGYAWAPQTFAALKHWGVPVYLDDHDQISWEEKPFWYGGLLNFTDLKGTMRMALNADGLEKAKQDFDQLYEELSDEAVGFISIYYHPCEFACRSFWDKHNFGLGLQTPREEWQPSPLRAEGEMEFYLERLGQFLDYTLSKGNVEYLTSEQAYNLEASSQDVLESADIRALAAQVGNELTFQVQQNHSFSAAELFALFRSYLLGKELRPEFLYGPQNGTTSEAAGLLRVADIKQAISGEEATVFGFKQLPDYFIVGGGRINPVDLTCTLAAIIDRQLADDDEIELIRGVLKAQEFAKDNELWGPRWAIFPEDFEAPNVVRMSKLQTWTLKPALFAEEERYA</sequence>
<dbReference type="Proteomes" id="UP001519287">
    <property type="component" value="Unassembled WGS sequence"/>
</dbReference>
<reference evidence="1 2" key="1">
    <citation type="submission" date="2021-03" db="EMBL/GenBank/DDBJ databases">
        <title>Genomic Encyclopedia of Type Strains, Phase IV (KMG-IV): sequencing the most valuable type-strain genomes for metagenomic binning, comparative biology and taxonomic classification.</title>
        <authorList>
            <person name="Goeker M."/>
        </authorList>
    </citation>
    <scope>NUCLEOTIDE SEQUENCE [LARGE SCALE GENOMIC DNA]</scope>
    <source>
        <strain evidence="1 2">DSM 26048</strain>
    </source>
</reference>
<dbReference type="RefSeq" id="WP_209977399.1">
    <property type="nucleotide sequence ID" value="NZ_JAGGLB010000036.1"/>
</dbReference>